<reference evidence="1 2" key="1">
    <citation type="submission" date="2018-10" db="EMBL/GenBank/DDBJ databases">
        <title>Bradyrhizobium sp. nov., isolated from effective nodules of peanut in China.</title>
        <authorList>
            <person name="Li Y."/>
        </authorList>
    </citation>
    <scope>NUCLEOTIDE SEQUENCE [LARGE SCALE GENOMIC DNA]</scope>
    <source>
        <strain evidence="1 2">CCBAU 51781</strain>
    </source>
</reference>
<dbReference type="EMBL" id="RDRA01000005">
    <property type="protein sequence ID" value="RXG96863.1"/>
    <property type="molecule type" value="Genomic_DNA"/>
</dbReference>
<dbReference type="PANTHER" id="PTHR37816:SF2">
    <property type="entry name" value="DNA TOPOLOGY MODULATION PROTEIN FLAR-RELATED PROTEIN"/>
    <property type="match status" value="1"/>
</dbReference>
<keyword evidence="2" id="KW-1185">Reference proteome</keyword>
<dbReference type="NCBIfam" id="NF004861">
    <property type="entry name" value="PRK06217.1"/>
    <property type="match status" value="1"/>
</dbReference>
<organism evidence="1 2">
    <name type="scientific">Bradyrhizobium zhanjiangense</name>
    <dbReference type="NCBI Taxonomy" id="1325107"/>
    <lineage>
        <taxon>Bacteria</taxon>
        <taxon>Pseudomonadati</taxon>
        <taxon>Pseudomonadota</taxon>
        <taxon>Alphaproteobacteria</taxon>
        <taxon>Hyphomicrobiales</taxon>
        <taxon>Nitrobacteraceae</taxon>
        <taxon>Bradyrhizobium</taxon>
    </lineage>
</organism>
<dbReference type="RefSeq" id="WP_128939037.1">
    <property type="nucleotide sequence ID" value="NZ_RDRA01000005.1"/>
</dbReference>
<evidence type="ECO:0008006" key="3">
    <source>
        <dbReference type="Google" id="ProtNLM"/>
    </source>
</evidence>
<comment type="caution">
    <text evidence="1">The sequence shown here is derived from an EMBL/GenBank/DDBJ whole genome shotgun (WGS) entry which is preliminary data.</text>
</comment>
<sequence length="187" mass="21161">MKSRRIHLMGASGSGVTTLGRALADRLALPHHDSDDYFWLPTVPPYQTTRPTSERLRLMREMFLPRIDWVLSGSVTGWGDEFVPFFDLVVFVTAPREMRLKRLRAREAAHFGTDAVAPGGWRHDETEDFIEWASHYEAGDREGRNLAKHEMWLAGLSCPVVRVDGSRPLAELVEQVCSEAERVAGLM</sequence>
<dbReference type="InterPro" id="IPR052922">
    <property type="entry name" value="Cytidylate_Kinase-2"/>
</dbReference>
<dbReference type="PANTHER" id="PTHR37816">
    <property type="entry name" value="YALI0E33011P"/>
    <property type="match status" value="1"/>
</dbReference>
<dbReference type="Proteomes" id="UP000289946">
    <property type="component" value="Unassembled WGS sequence"/>
</dbReference>
<evidence type="ECO:0000313" key="2">
    <source>
        <dbReference type="Proteomes" id="UP000289946"/>
    </source>
</evidence>
<dbReference type="InterPro" id="IPR027417">
    <property type="entry name" value="P-loop_NTPase"/>
</dbReference>
<evidence type="ECO:0000313" key="1">
    <source>
        <dbReference type="EMBL" id="RXG96863.1"/>
    </source>
</evidence>
<protein>
    <recommendedName>
        <fullName evidence="3">Adenylate kinase</fullName>
    </recommendedName>
</protein>
<gene>
    <name evidence="1" type="ORF">EAS62_09160</name>
</gene>
<accession>A0ABY0DNH3</accession>
<proteinExistence type="predicted"/>
<name>A0ABY0DNH3_9BRAD</name>
<dbReference type="Gene3D" id="3.40.50.300">
    <property type="entry name" value="P-loop containing nucleotide triphosphate hydrolases"/>
    <property type="match status" value="1"/>
</dbReference>
<dbReference type="SUPFAM" id="SSF52540">
    <property type="entry name" value="P-loop containing nucleoside triphosphate hydrolases"/>
    <property type="match status" value="1"/>
</dbReference>